<accession>A0ABR5W749</accession>
<sequence>MKKPVKKSGKKMRKADFEGRFAMMVGEYHSAKEVLDSLPEDSSDYIKQKKKCDSLFAAAERFINTNQ</sequence>
<dbReference type="RefSeq" id="WP_061898707.1">
    <property type="nucleotide sequence ID" value="NZ_LOBP01000001.1"/>
</dbReference>
<protein>
    <submittedName>
        <fullName evidence="1">Uncharacterized protein</fullName>
    </submittedName>
</protein>
<proteinExistence type="predicted"/>
<comment type="caution">
    <text evidence="1">The sequence shown here is derived from an EMBL/GenBank/DDBJ whole genome shotgun (WGS) entry which is preliminary data.</text>
</comment>
<keyword evidence="2" id="KW-1185">Reference proteome</keyword>
<organism evidence="1 2">
    <name type="scientific">Vibrio cidicii</name>
    <dbReference type="NCBI Taxonomy" id="1763883"/>
    <lineage>
        <taxon>Bacteria</taxon>
        <taxon>Pseudomonadati</taxon>
        <taxon>Pseudomonadota</taxon>
        <taxon>Gammaproteobacteria</taxon>
        <taxon>Vibrionales</taxon>
        <taxon>Vibrionaceae</taxon>
        <taxon>Vibrio</taxon>
    </lineage>
</organism>
<dbReference type="EMBL" id="LOBP01000001">
    <property type="protein sequence ID" value="KYN91029.1"/>
    <property type="molecule type" value="Genomic_DNA"/>
</dbReference>
<evidence type="ECO:0000313" key="2">
    <source>
        <dbReference type="Proteomes" id="UP000075609"/>
    </source>
</evidence>
<reference evidence="1 2" key="1">
    <citation type="submission" date="2015-12" db="EMBL/GenBank/DDBJ databases">
        <authorList>
            <person name="Tarr C.L."/>
            <person name="Gladney L.M."/>
        </authorList>
    </citation>
    <scope>NUCLEOTIDE SEQUENCE [LARGE SCALE GENOMIC DNA]</scope>
    <source>
        <strain evidence="1 2">1048-83</strain>
    </source>
</reference>
<name>A0ABR5W749_9VIBR</name>
<evidence type="ECO:0000313" key="1">
    <source>
        <dbReference type="EMBL" id="KYN91029.1"/>
    </source>
</evidence>
<dbReference type="Proteomes" id="UP000075609">
    <property type="component" value="Unassembled WGS sequence"/>
</dbReference>
<gene>
    <name evidence="1" type="ORF">ATY35_00115</name>
</gene>